<dbReference type="SUPFAM" id="SSF56112">
    <property type="entry name" value="Protein kinase-like (PK-like)"/>
    <property type="match status" value="1"/>
</dbReference>
<keyword evidence="2" id="KW-0418">Kinase</keyword>
<dbReference type="Proteomes" id="UP000294508">
    <property type="component" value="Unassembled WGS sequence"/>
</dbReference>
<dbReference type="GO" id="GO:0016301">
    <property type="term" value="F:kinase activity"/>
    <property type="evidence" value="ECO:0007669"/>
    <property type="project" value="UniProtKB-KW"/>
</dbReference>
<evidence type="ECO:0000313" key="2">
    <source>
        <dbReference type="EMBL" id="TCO34593.1"/>
    </source>
</evidence>
<feature type="domain" description="Aminoglycoside phosphotransferase" evidence="1">
    <location>
        <begin position="19"/>
        <end position="220"/>
    </location>
</feature>
<organism evidence="2 3">
    <name type="scientific">Kribbella steppae</name>
    <dbReference type="NCBI Taxonomy" id="2512223"/>
    <lineage>
        <taxon>Bacteria</taxon>
        <taxon>Bacillati</taxon>
        <taxon>Actinomycetota</taxon>
        <taxon>Actinomycetes</taxon>
        <taxon>Propionibacteriales</taxon>
        <taxon>Kribbellaceae</taxon>
        <taxon>Kribbella</taxon>
    </lineage>
</organism>
<dbReference type="Gene3D" id="3.90.1200.10">
    <property type="match status" value="1"/>
</dbReference>
<dbReference type="InterPro" id="IPR002575">
    <property type="entry name" value="Aminoglycoside_PTrfase"/>
</dbReference>
<proteinExistence type="predicted"/>
<reference evidence="2 3" key="1">
    <citation type="journal article" date="2015" name="Stand. Genomic Sci.">
        <title>Genomic Encyclopedia of Bacterial and Archaeal Type Strains, Phase III: the genomes of soil and plant-associated and newly described type strains.</title>
        <authorList>
            <person name="Whitman W.B."/>
            <person name="Woyke T."/>
            <person name="Klenk H.P."/>
            <person name="Zhou Y."/>
            <person name="Lilburn T.G."/>
            <person name="Beck B.J."/>
            <person name="De Vos P."/>
            <person name="Vandamme P."/>
            <person name="Eisen J.A."/>
            <person name="Garrity G."/>
            <person name="Hugenholtz P."/>
            <person name="Kyrpides N.C."/>
        </authorList>
    </citation>
    <scope>NUCLEOTIDE SEQUENCE [LARGE SCALE GENOMIC DNA]</scope>
    <source>
        <strain evidence="2 3">VKM Ac-2572</strain>
    </source>
</reference>
<gene>
    <name evidence="2" type="ORF">EV652_102660</name>
</gene>
<comment type="caution">
    <text evidence="2">The sequence shown here is derived from an EMBL/GenBank/DDBJ whole genome shotgun (WGS) entry which is preliminary data.</text>
</comment>
<evidence type="ECO:0000259" key="1">
    <source>
        <dbReference type="Pfam" id="PF01636"/>
    </source>
</evidence>
<keyword evidence="2" id="KW-0808">Transferase</keyword>
<dbReference type="AlphaFoldDB" id="A0A4R2HT88"/>
<dbReference type="RefSeq" id="WP_132208344.1">
    <property type="nucleotide sequence ID" value="NZ_SLWN01000002.1"/>
</dbReference>
<name>A0A4R2HT88_9ACTN</name>
<protein>
    <submittedName>
        <fullName evidence="2">Homoserine kinase type II</fullName>
    </submittedName>
</protein>
<accession>A0A4R2HT88</accession>
<sequence>MDVAELLAERWGRKATRVARLPGGMGSTTWLAEGDEWRVVVKAVDASDEGFGPGLELAARLGDAGFVTGRPVPSNARRLVEAYDGRWVGVLEFVDGVPLTDADAAAVGELLGRVHQESRTAEGDVAEWLQFLRVFESSLDLEEWIRPAVEGAMEGVRRLGPLTWGWLHGDPSPEAFMRLQDGATALIDWGAAMHGPVLYDVASAVMYVNGPGSVVPAYLKERPELRDEVEAGLDAFLQVRYAVQAGYFAWRCSNDVRTGIADPAENRKGLADARRAFGL</sequence>
<dbReference type="EMBL" id="SLWN01000002">
    <property type="protein sequence ID" value="TCO34593.1"/>
    <property type="molecule type" value="Genomic_DNA"/>
</dbReference>
<dbReference type="Pfam" id="PF01636">
    <property type="entry name" value="APH"/>
    <property type="match status" value="1"/>
</dbReference>
<dbReference type="InterPro" id="IPR011009">
    <property type="entry name" value="Kinase-like_dom_sf"/>
</dbReference>
<keyword evidence="3" id="KW-1185">Reference proteome</keyword>
<dbReference type="OrthoDB" id="3677467at2"/>
<evidence type="ECO:0000313" key="3">
    <source>
        <dbReference type="Proteomes" id="UP000294508"/>
    </source>
</evidence>